<evidence type="ECO:0000313" key="4">
    <source>
        <dbReference type="RefSeq" id="XP_022308552.1"/>
    </source>
</evidence>
<evidence type="ECO:0000313" key="3">
    <source>
        <dbReference type="Proteomes" id="UP000694844"/>
    </source>
</evidence>
<sequence length="179" mass="19646">MIACDNAYGLGCREPCGNCLDLKPCDHTNGSCINGCAAGFKGDTCKEVCDFGYYGMKCLQECSSFCKLLKNCHHVSGHCIDGCKNGWQGMDCLEVESEKQSFYGVLGVLCGSLLLNGIFIAYIIILRKSRNRRSKQHHTNTKTLNTIAGEHDKNVPNVNDGYQELGEIGNNDTTYDVVQ</sequence>
<dbReference type="KEGG" id="cvn:111114509"/>
<feature type="transmembrane region" description="Helical" evidence="2">
    <location>
        <begin position="102"/>
        <end position="125"/>
    </location>
</feature>
<proteinExistence type="predicted"/>
<dbReference type="RefSeq" id="XP_022308552.1">
    <property type="nucleotide sequence ID" value="XM_022452844.1"/>
</dbReference>
<dbReference type="InterPro" id="IPR042635">
    <property type="entry name" value="MEGF10/SREC1/2-like"/>
</dbReference>
<dbReference type="PANTHER" id="PTHR24043">
    <property type="entry name" value="SCAVENGER RECEPTOR CLASS F"/>
    <property type="match status" value="1"/>
</dbReference>
<keyword evidence="1" id="KW-0245">EGF-like domain</keyword>
<dbReference type="OrthoDB" id="10252017at2759"/>
<evidence type="ECO:0000256" key="2">
    <source>
        <dbReference type="SAM" id="Phobius"/>
    </source>
</evidence>
<keyword evidence="3" id="KW-1185">Reference proteome</keyword>
<keyword evidence="2" id="KW-1133">Transmembrane helix</keyword>
<protein>
    <submittedName>
        <fullName evidence="4">Protein draper-like</fullName>
    </submittedName>
</protein>
<dbReference type="GeneID" id="111114509"/>
<reference evidence="4" key="1">
    <citation type="submission" date="2025-08" db="UniProtKB">
        <authorList>
            <consortium name="RefSeq"/>
        </authorList>
    </citation>
    <scope>IDENTIFICATION</scope>
    <source>
        <tissue evidence="4">Whole sample</tissue>
    </source>
</reference>
<accession>A0A8B8BYS9</accession>
<name>A0A8B8BYS9_CRAVI</name>
<keyword evidence="2" id="KW-0472">Membrane</keyword>
<keyword evidence="2" id="KW-0812">Transmembrane</keyword>
<dbReference type="GO" id="GO:0005044">
    <property type="term" value="F:scavenger receptor activity"/>
    <property type="evidence" value="ECO:0007669"/>
    <property type="project" value="InterPro"/>
</dbReference>
<evidence type="ECO:0000256" key="1">
    <source>
        <dbReference type="ARBA" id="ARBA00022536"/>
    </source>
</evidence>
<dbReference type="Gene3D" id="2.170.300.10">
    <property type="entry name" value="Tie2 ligand-binding domain superfamily"/>
    <property type="match status" value="1"/>
</dbReference>
<dbReference type="AlphaFoldDB" id="A0A8B8BYS9"/>
<dbReference type="Proteomes" id="UP000694844">
    <property type="component" value="Chromosome 9"/>
</dbReference>
<dbReference type="PANTHER" id="PTHR24043:SF8">
    <property type="entry name" value="EGF-LIKE DOMAIN-CONTAINING PROTEIN"/>
    <property type="match status" value="1"/>
</dbReference>
<gene>
    <name evidence="4" type="primary">LOC111114509</name>
</gene>
<organism evidence="3 4">
    <name type="scientific">Crassostrea virginica</name>
    <name type="common">Eastern oyster</name>
    <dbReference type="NCBI Taxonomy" id="6565"/>
    <lineage>
        <taxon>Eukaryota</taxon>
        <taxon>Metazoa</taxon>
        <taxon>Spiralia</taxon>
        <taxon>Lophotrochozoa</taxon>
        <taxon>Mollusca</taxon>
        <taxon>Bivalvia</taxon>
        <taxon>Autobranchia</taxon>
        <taxon>Pteriomorphia</taxon>
        <taxon>Ostreida</taxon>
        <taxon>Ostreoidea</taxon>
        <taxon>Ostreidae</taxon>
        <taxon>Crassostrea</taxon>
    </lineage>
</organism>